<dbReference type="InterPro" id="IPR011008">
    <property type="entry name" value="Dimeric_a/b-barrel"/>
</dbReference>
<dbReference type="EMBL" id="FMZZ01000005">
    <property type="protein sequence ID" value="SDC87732.1"/>
    <property type="molecule type" value="Genomic_DNA"/>
</dbReference>
<dbReference type="Proteomes" id="UP000199501">
    <property type="component" value="Unassembled WGS sequence"/>
</dbReference>
<evidence type="ECO:0000256" key="1">
    <source>
        <dbReference type="ARBA" id="ARBA00007689"/>
    </source>
</evidence>
<dbReference type="PANTHER" id="PTHR37828">
    <property type="entry name" value="GSR2449 PROTEIN"/>
    <property type="match status" value="1"/>
</dbReference>
<dbReference type="AlphaFoldDB" id="A0A1G6Q5I1"/>
<evidence type="ECO:0000313" key="3">
    <source>
        <dbReference type="EMBL" id="SDC87732.1"/>
    </source>
</evidence>
<evidence type="ECO:0000259" key="2">
    <source>
        <dbReference type="Pfam" id="PF03795"/>
    </source>
</evidence>
<name>A0A1G6Q5I1_9PSEU</name>
<dbReference type="SUPFAM" id="SSF54909">
    <property type="entry name" value="Dimeric alpha+beta barrel"/>
    <property type="match status" value="1"/>
</dbReference>
<dbReference type="Gene3D" id="3.30.70.1060">
    <property type="entry name" value="Dimeric alpha+beta barrel"/>
    <property type="match status" value="1"/>
</dbReference>
<sequence length="93" mass="10352">MTWFTVDTRYVEDRDLLAAARPAHRDYITGLVETGQVVAAGPWADDLGGFVVFKVTDRAELDKLLAEDPYTTESVAADRAIREWKILLGPWAG</sequence>
<dbReference type="RefSeq" id="WP_091450169.1">
    <property type="nucleotide sequence ID" value="NZ_FMZZ01000005.1"/>
</dbReference>
<dbReference type="PANTHER" id="PTHR37828:SF1">
    <property type="entry name" value="YCII-RELATED DOMAIN-CONTAINING PROTEIN"/>
    <property type="match status" value="1"/>
</dbReference>
<gene>
    <name evidence="3" type="ORF">SAMN05216174_105109</name>
</gene>
<keyword evidence="4" id="KW-1185">Reference proteome</keyword>
<dbReference type="OrthoDB" id="8968203at2"/>
<dbReference type="STRING" id="1271860.SAMN05216174_105109"/>
<feature type="domain" description="YCII-related" evidence="2">
    <location>
        <begin position="15"/>
        <end position="85"/>
    </location>
</feature>
<evidence type="ECO:0000313" key="4">
    <source>
        <dbReference type="Proteomes" id="UP000199501"/>
    </source>
</evidence>
<comment type="similarity">
    <text evidence="1">Belongs to the YciI family.</text>
</comment>
<dbReference type="Pfam" id="PF03795">
    <property type="entry name" value="YCII"/>
    <property type="match status" value="1"/>
</dbReference>
<organism evidence="3 4">
    <name type="scientific">Actinokineospora iranica</name>
    <dbReference type="NCBI Taxonomy" id="1271860"/>
    <lineage>
        <taxon>Bacteria</taxon>
        <taxon>Bacillati</taxon>
        <taxon>Actinomycetota</taxon>
        <taxon>Actinomycetes</taxon>
        <taxon>Pseudonocardiales</taxon>
        <taxon>Pseudonocardiaceae</taxon>
        <taxon>Actinokineospora</taxon>
    </lineage>
</organism>
<protein>
    <recommendedName>
        <fullName evidence="2">YCII-related domain-containing protein</fullName>
    </recommendedName>
</protein>
<accession>A0A1G6Q5I1</accession>
<reference evidence="4" key="1">
    <citation type="submission" date="2016-10" db="EMBL/GenBank/DDBJ databases">
        <authorList>
            <person name="Varghese N."/>
            <person name="Submissions S."/>
        </authorList>
    </citation>
    <scope>NUCLEOTIDE SEQUENCE [LARGE SCALE GENOMIC DNA]</scope>
    <source>
        <strain evidence="4">IBRC-M 10403</strain>
    </source>
</reference>
<dbReference type="InterPro" id="IPR005545">
    <property type="entry name" value="YCII"/>
</dbReference>
<proteinExistence type="inferred from homology"/>